<dbReference type="GO" id="GO:0042393">
    <property type="term" value="F:histone binding"/>
    <property type="evidence" value="ECO:0007669"/>
    <property type="project" value="TreeGrafter"/>
</dbReference>
<feature type="repeat" description="WD" evidence="3">
    <location>
        <begin position="206"/>
        <end position="247"/>
    </location>
</feature>
<dbReference type="Gene3D" id="2.130.10.10">
    <property type="entry name" value="YVTN repeat-like/Quinoprotein amine dehydrogenase"/>
    <property type="match status" value="1"/>
</dbReference>
<organism evidence="6 7">
    <name type="scientific">Triparma columacea</name>
    <dbReference type="NCBI Taxonomy" id="722753"/>
    <lineage>
        <taxon>Eukaryota</taxon>
        <taxon>Sar</taxon>
        <taxon>Stramenopiles</taxon>
        <taxon>Ochrophyta</taxon>
        <taxon>Bolidophyceae</taxon>
        <taxon>Parmales</taxon>
        <taxon>Triparmaceae</taxon>
        <taxon>Triparma</taxon>
    </lineage>
</organism>
<dbReference type="PROSITE" id="PS00678">
    <property type="entry name" value="WD_REPEATS_1"/>
    <property type="match status" value="3"/>
</dbReference>
<evidence type="ECO:0000256" key="1">
    <source>
        <dbReference type="ARBA" id="ARBA00022574"/>
    </source>
</evidence>
<dbReference type="Proteomes" id="UP001165065">
    <property type="component" value="Unassembled WGS sequence"/>
</dbReference>
<dbReference type="SUPFAM" id="SSF50978">
    <property type="entry name" value="WD40 repeat-like"/>
    <property type="match status" value="1"/>
</dbReference>
<proteinExistence type="predicted"/>
<dbReference type="OrthoDB" id="674604at2759"/>
<feature type="compositionally biased region" description="Polar residues" evidence="4">
    <location>
        <begin position="18"/>
        <end position="31"/>
    </location>
</feature>
<keyword evidence="1 3" id="KW-0853">WD repeat</keyword>
<dbReference type="InterPro" id="IPR019775">
    <property type="entry name" value="WD40_repeat_CS"/>
</dbReference>
<evidence type="ECO:0000256" key="2">
    <source>
        <dbReference type="ARBA" id="ARBA00022737"/>
    </source>
</evidence>
<dbReference type="PROSITE" id="PS50082">
    <property type="entry name" value="WD_REPEATS_2"/>
    <property type="match status" value="4"/>
</dbReference>
<reference evidence="7" key="1">
    <citation type="journal article" date="2023" name="Commun. Biol.">
        <title>Genome analysis of Parmales, the sister group of diatoms, reveals the evolutionary specialization of diatoms from phago-mixotrophs to photoautotrophs.</title>
        <authorList>
            <person name="Ban H."/>
            <person name="Sato S."/>
            <person name="Yoshikawa S."/>
            <person name="Yamada K."/>
            <person name="Nakamura Y."/>
            <person name="Ichinomiya M."/>
            <person name="Sato N."/>
            <person name="Blanc-Mathieu R."/>
            <person name="Endo H."/>
            <person name="Kuwata A."/>
            <person name="Ogata H."/>
        </authorList>
    </citation>
    <scope>NUCLEOTIDE SEQUENCE [LARGE SCALE GENOMIC DNA]</scope>
</reference>
<evidence type="ECO:0000259" key="5">
    <source>
        <dbReference type="Pfam" id="PF25175"/>
    </source>
</evidence>
<feature type="compositionally biased region" description="Polar residues" evidence="4">
    <location>
        <begin position="1"/>
        <end position="11"/>
    </location>
</feature>
<dbReference type="EMBL" id="BRYA01000418">
    <property type="protein sequence ID" value="GMI48713.1"/>
    <property type="molecule type" value="Genomic_DNA"/>
</dbReference>
<feature type="domain" description="WDR5-like beta-propeller" evidence="5">
    <location>
        <begin position="55"/>
        <end position="379"/>
    </location>
</feature>
<dbReference type="PANTHER" id="PTHR22847">
    <property type="entry name" value="WD40 REPEAT PROTEIN"/>
    <property type="match status" value="1"/>
</dbReference>
<feature type="compositionally biased region" description="Polar residues" evidence="4">
    <location>
        <begin position="89"/>
        <end position="103"/>
    </location>
</feature>
<dbReference type="PRINTS" id="PR00320">
    <property type="entry name" value="GPROTEINBRPT"/>
</dbReference>
<protein>
    <recommendedName>
        <fullName evidence="5">WDR5-like beta-propeller domain-containing protein</fullName>
    </recommendedName>
</protein>
<keyword evidence="7" id="KW-1185">Reference proteome</keyword>
<dbReference type="InterPro" id="IPR015943">
    <property type="entry name" value="WD40/YVTN_repeat-like_dom_sf"/>
</dbReference>
<dbReference type="PROSITE" id="PS50294">
    <property type="entry name" value="WD_REPEATS_REGION"/>
    <property type="match status" value="4"/>
</dbReference>
<feature type="repeat" description="WD" evidence="3">
    <location>
        <begin position="120"/>
        <end position="154"/>
    </location>
</feature>
<evidence type="ECO:0000313" key="6">
    <source>
        <dbReference type="EMBL" id="GMI48713.1"/>
    </source>
</evidence>
<feature type="region of interest" description="Disordered" evidence="4">
    <location>
        <begin position="89"/>
        <end position="120"/>
    </location>
</feature>
<dbReference type="GO" id="GO:0048188">
    <property type="term" value="C:Set1C/COMPASS complex"/>
    <property type="evidence" value="ECO:0007669"/>
    <property type="project" value="TreeGrafter"/>
</dbReference>
<comment type="caution">
    <text evidence="6">The sequence shown here is derived from an EMBL/GenBank/DDBJ whole genome shotgun (WGS) entry which is preliminary data.</text>
</comment>
<dbReference type="InterPro" id="IPR001680">
    <property type="entry name" value="WD40_rpt"/>
</dbReference>
<dbReference type="InterPro" id="IPR020472">
    <property type="entry name" value="WD40_PAC1"/>
</dbReference>
<sequence>MDTSISSSNEQVSKKQRLSPNSEAEEQSNIHVNEHSNTSTASNTSNYVALPYAGKHKKSVTSVRIAPTHTNVVASASADKTVQVYRLPQNITNHPPKNPQKNAQKNRLKSSKTLTPDLTLKGHSEGINEISFTSDSRFLASASDDKTVRIWDIQRCSDTALVELSGHTNFVFTLAFNPSNNLLVTGGFDEKVKMWDPRTGACVSTIEAHSEAVTSVSINHDGTCVASSSFDGLVRLWDVGTGSCLRTFYAEGNPPVSDVNFSPNGRFVLTGTLDDRLRLWNINNVSSSNGGCAKTYKGHNNSTLCSRSTFITSDTTNPRVVCGGEDGRVHVYGVNSRKEQQAFKAHDDAVLAVDAGGGEGGERLVTGGMENDPCVRFWEPKERAVGN</sequence>
<dbReference type="InterPro" id="IPR036322">
    <property type="entry name" value="WD40_repeat_dom_sf"/>
</dbReference>
<evidence type="ECO:0000256" key="4">
    <source>
        <dbReference type="SAM" id="MobiDB-lite"/>
    </source>
</evidence>
<dbReference type="SMART" id="SM00320">
    <property type="entry name" value="WD40"/>
    <property type="match status" value="7"/>
</dbReference>
<accession>A0A9W7GQ88</accession>
<keyword evidence="2" id="KW-0677">Repeat</keyword>
<feature type="repeat" description="WD" evidence="3">
    <location>
        <begin position="164"/>
        <end position="205"/>
    </location>
</feature>
<dbReference type="Pfam" id="PF25175">
    <property type="entry name" value="Beta-prop_WDR5"/>
    <property type="match status" value="1"/>
</dbReference>
<feature type="repeat" description="WD" evidence="3">
    <location>
        <begin position="249"/>
        <end position="284"/>
    </location>
</feature>
<evidence type="ECO:0000313" key="7">
    <source>
        <dbReference type="Proteomes" id="UP001165065"/>
    </source>
</evidence>
<dbReference type="CDD" id="cd00200">
    <property type="entry name" value="WD40"/>
    <property type="match status" value="1"/>
</dbReference>
<feature type="region of interest" description="Disordered" evidence="4">
    <location>
        <begin position="1"/>
        <end position="43"/>
    </location>
</feature>
<evidence type="ECO:0000256" key="3">
    <source>
        <dbReference type="PROSITE-ProRule" id="PRU00221"/>
    </source>
</evidence>
<dbReference type="AlphaFoldDB" id="A0A9W7GQ88"/>
<dbReference type="InterPro" id="IPR059122">
    <property type="entry name" value="Beta-prop_WDR5-like"/>
</dbReference>
<gene>
    <name evidence="6" type="ORF">TrCOL_g11527</name>
</gene>
<name>A0A9W7GQ88_9STRA</name>
<dbReference type="PANTHER" id="PTHR22847:SF637">
    <property type="entry name" value="WD REPEAT DOMAIN 5B"/>
    <property type="match status" value="1"/>
</dbReference>